<feature type="chain" id="PRO_5045736719" description="Lipoprotein" evidence="2">
    <location>
        <begin position="26"/>
        <end position="106"/>
    </location>
</feature>
<sequence>MTHIGRTFCTSALVMALSAIPYAQAGGTAGGTATPGVGAGWMKNPNERGYGSPDVMGNGIRGAPSNPSTVRSNRGKTNGLNMGTRGGANSDVNSPQGGPRQNGQAR</sequence>
<gene>
    <name evidence="3" type="ORF">C0Z16_34660</name>
</gene>
<keyword evidence="2" id="KW-0732">Signal</keyword>
<evidence type="ECO:0000313" key="4">
    <source>
        <dbReference type="Proteomes" id="UP000235659"/>
    </source>
</evidence>
<feature type="signal peptide" evidence="2">
    <location>
        <begin position="1"/>
        <end position="25"/>
    </location>
</feature>
<evidence type="ECO:0000313" key="3">
    <source>
        <dbReference type="EMBL" id="PMS20533.1"/>
    </source>
</evidence>
<dbReference type="Proteomes" id="UP000235659">
    <property type="component" value="Unassembled WGS sequence"/>
</dbReference>
<reference evidence="3 4" key="1">
    <citation type="submission" date="2018-01" db="EMBL/GenBank/DDBJ databases">
        <title>Whole genome analyses suggest that Burkholderia sensu lato contains two further novel genera in the rhizoxinica-symbiotica group Mycetohabitans gen. nov., and Trinickia gen. nov.: implications for the evolution of diazotrophy and nodulation in the Burkholderiaceae.</title>
        <authorList>
            <person name="Estrada-de los Santos P."/>
            <person name="Palmer M."/>
            <person name="Chavez-Ramirez B."/>
            <person name="Beukes C."/>
            <person name="Steenkamp E.T."/>
            <person name="Hirsch A.M."/>
            <person name="Manyaka P."/>
            <person name="Maluk M."/>
            <person name="Lafos M."/>
            <person name="Crook M."/>
            <person name="Gross E."/>
            <person name="Simon M.F."/>
            <person name="Bueno dos Reis Junior F."/>
            <person name="Poole P.S."/>
            <person name="Venter S.N."/>
            <person name="James E.K."/>
        </authorList>
    </citation>
    <scope>NUCLEOTIDE SEQUENCE [LARGE SCALE GENOMIC DNA]</scope>
    <source>
        <strain evidence="3 4">WSM 3937</strain>
    </source>
</reference>
<feature type="compositionally biased region" description="Polar residues" evidence="1">
    <location>
        <begin position="65"/>
        <end position="81"/>
    </location>
</feature>
<feature type="compositionally biased region" description="Polar residues" evidence="1">
    <location>
        <begin position="90"/>
        <end position="106"/>
    </location>
</feature>
<organism evidence="3 4">
    <name type="scientific">Paraburkholderia rhynchosiae</name>
    <dbReference type="NCBI Taxonomy" id="487049"/>
    <lineage>
        <taxon>Bacteria</taxon>
        <taxon>Pseudomonadati</taxon>
        <taxon>Pseudomonadota</taxon>
        <taxon>Betaproteobacteria</taxon>
        <taxon>Burkholderiales</taxon>
        <taxon>Burkholderiaceae</taxon>
        <taxon>Paraburkholderia</taxon>
    </lineage>
</organism>
<evidence type="ECO:0000256" key="1">
    <source>
        <dbReference type="SAM" id="MobiDB-lite"/>
    </source>
</evidence>
<feature type="region of interest" description="Disordered" evidence="1">
    <location>
        <begin position="44"/>
        <end position="106"/>
    </location>
</feature>
<comment type="caution">
    <text evidence="3">The sequence shown here is derived from an EMBL/GenBank/DDBJ whole genome shotgun (WGS) entry which is preliminary data.</text>
</comment>
<keyword evidence="4" id="KW-1185">Reference proteome</keyword>
<dbReference type="EMBL" id="PNXY01000053">
    <property type="protein sequence ID" value="PMS20533.1"/>
    <property type="molecule type" value="Genomic_DNA"/>
</dbReference>
<evidence type="ECO:0000256" key="2">
    <source>
        <dbReference type="SAM" id="SignalP"/>
    </source>
</evidence>
<accession>A0ABX4UU24</accession>
<name>A0ABX4UU24_9BURK</name>
<proteinExistence type="predicted"/>
<evidence type="ECO:0008006" key="5">
    <source>
        <dbReference type="Google" id="ProtNLM"/>
    </source>
</evidence>
<protein>
    <recommendedName>
        <fullName evidence="5">Lipoprotein</fullName>
    </recommendedName>
</protein>